<organism evidence="1">
    <name type="scientific">mine drainage metagenome</name>
    <dbReference type="NCBI Taxonomy" id="410659"/>
    <lineage>
        <taxon>unclassified sequences</taxon>
        <taxon>metagenomes</taxon>
        <taxon>ecological metagenomes</taxon>
    </lineage>
</organism>
<dbReference type="InterPro" id="IPR016031">
    <property type="entry name" value="Trp_RNA-bd_attenuator-like_dom"/>
</dbReference>
<dbReference type="EMBL" id="AUZY01007295">
    <property type="protein sequence ID" value="EQD50378.1"/>
    <property type="molecule type" value="Genomic_DNA"/>
</dbReference>
<dbReference type="PANTHER" id="PTHR43657:SF1">
    <property type="entry name" value="ALTERED INHERITANCE OF MITOCHONDRIA PROTEIN 24, MITOCHONDRIAL"/>
    <property type="match status" value="1"/>
</dbReference>
<dbReference type="InterPro" id="IPR036983">
    <property type="entry name" value="AIM24_sf"/>
</dbReference>
<reference evidence="1" key="1">
    <citation type="submission" date="2013-08" db="EMBL/GenBank/DDBJ databases">
        <authorList>
            <person name="Mendez C."/>
            <person name="Richter M."/>
            <person name="Ferrer M."/>
            <person name="Sanchez J."/>
        </authorList>
    </citation>
    <scope>NUCLEOTIDE SEQUENCE</scope>
</reference>
<gene>
    <name evidence="1" type="ORF">B1B_11258</name>
</gene>
<evidence type="ECO:0000313" key="1">
    <source>
        <dbReference type="EMBL" id="EQD50378.1"/>
    </source>
</evidence>
<proteinExistence type="predicted"/>
<dbReference type="Gene3D" id="3.60.160.10">
    <property type="entry name" value="Mitochondrial biogenesis AIM24"/>
    <property type="match status" value="1"/>
</dbReference>
<dbReference type="SUPFAM" id="SSF51219">
    <property type="entry name" value="TRAP-like"/>
    <property type="match status" value="1"/>
</dbReference>
<name>T1A0E1_9ZZZZ</name>
<reference evidence="1" key="2">
    <citation type="journal article" date="2014" name="ISME J.">
        <title>Microbial stratification in low pH oxic and suboxic macroscopic growths along an acid mine drainage.</title>
        <authorList>
            <person name="Mendez-Garcia C."/>
            <person name="Mesa V."/>
            <person name="Sprenger R.R."/>
            <person name="Richter M."/>
            <person name="Diez M.S."/>
            <person name="Solano J."/>
            <person name="Bargiela R."/>
            <person name="Golyshina O.V."/>
            <person name="Manteca A."/>
            <person name="Ramos J.L."/>
            <person name="Gallego J.R."/>
            <person name="Llorente I."/>
            <person name="Martins Dos Santos V.A."/>
            <person name="Jensen O.N."/>
            <person name="Pelaez A.I."/>
            <person name="Sanchez J."/>
            <person name="Ferrer M."/>
        </authorList>
    </citation>
    <scope>NUCLEOTIDE SEQUENCE</scope>
</reference>
<comment type="caution">
    <text evidence="1">The sequence shown here is derived from an EMBL/GenBank/DDBJ whole genome shotgun (WGS) entry which is preliminary data.</text>
</comment>
<accession>T1A0E1</accession>
<dbReference type="AlphaFoldDB" id="T1A0E1"/>
<sequence>MQAEQVGEIAPSVLVTLPPGGKVLASHELMLYKEPSVKMQRRTLRSLGVGMAKLITMGALSGQEEAYFLAEFEGPGHVSFSRDRGGEIRIQTLAPGESIRLKEGHLLCFDPTVHYDLEVLGRFYDPYARTGNNQGGWIYLVANRLTGPGTVVYQSNGNV</sequence>
<evidence type="ECO:0008006" key="2">
    <source>
        <dbReference type="Google" id="ProtNLM"/>
    </source>
</evidence>
<dbReference type="Pfam" id="PF01987">
    <property type="entry name" value="AIM24"/>
    <property type="match status" value="1"/>
</dbReference>
<dbReference type="PANTHER" id="PTHR43657">
    <property type="entry name" value="TRYPTOPHAN RNA-BINDING ATTENUATOR PROTEIN-LIKE PROTEIN"/>
    <property type="match status" value="1"/>
</dbReference>
<protein>
    <recommendedName>
        <fullName evidence="2">AIM24 family protein</fullName>
    </recommendedName>
</protein>
<feature type="non-terminal residue" evidence="1">
    <location>
        <position position="159"/>
    </location>
</feature>
<dbReference type="InterPro" id="IPR002838">
    <property type="entry name" value="AIM24"/>
</dbReference>